<reference evidence="2" key="1">
    <citation type="submission" date="2021-01" db="EMBL/GenBank/DDBJ databases">
        <title>Adiantum capillus-veneris genome.</title>
        <authorList>
            <person name="Fang Y."/>
            <person name="Liao Q."/>
        </authorList>
    </citation>
    <scope>NUCLEOTIDE SEQUENCE</scope>
    <source>
        <strain evidence="2">H3</strain>
        <tissue evidence="2">Leaf</tissue>
    </source>
</reference>
<accession>A0A9D4ZHJ9</accession>
<proteinExistence type="predicted"/>
<feature type="transmembrane region" description="Helical" evidence="1">
    <location>
        <begin position="92"/>
        <end position="110"/>
    </location>
</feature>
<evidence type="ECO:0000313" key="3">
    <source>
        <dbReference type="Proteomes" id="UP000886520"/>
    </source>
</evidence>
<evidence type="ECO:0000313" key="2">
    <source>
        <dbReference type="EMBL" id="KAI5075818.1"/>
    </source>
</evidence>
<dbReference type="EMBL" id="JABFUD020000009">
    <property type="protein sequence ID" value="KAI5075818.1"/>
    <property type="molecule type" value="Genomic_DNA"/>
</dbReference>
<keyword evidence="1" id="KW-1133">Transmembrane helix</keyword>
<sequence length="180" mass="19323">MRKDPPAPVNGDVAISIDPAGITNHDATSLIMQPAAASLQCCNSDAHENLLEAGVSDHPPPPHLDCPFGQTHPHECLPDQTPPPPIVKPCKYLFQFALVCFAASISGIFQGVITKHTFICLCVSSIASLLHMALSLSLGHNHLRYVKSRSSVAIFCTLFPIMVSPLSILLALFFLPQPPP</sequence>
<dbReference type="AlphaFoldDB" id="A0A9D4ZHJ9"/>
<comment type="caution">
    <text evidence="2">The sequence shown here is derived from an EMBL/GenBank/DDBJ whole genome shotgun (WGS) entry which is preliminary data.</text>
</comment>
<gene>
    <name evidence="2" type="ORF">GOP47_0009894</name>
</gene>
<feature type="transmembrane region" description="Helical" evidence="1">
    <location>
        <begin position="151"/>
        <end position="175"/>
    </location>
</feature>
<feature type="transmembrane region" description="Helical" evidence="1">
    <location>
        <begin position="116"/>
        <end position="139"/>
    </location>
</feature>
<keyword evidence="3" id="KW-1185">Reference proteome</keyword>
<name>A0A9D4ZHJ9_ADICA</name>
<keyword evidence="1" id="KW-0472">Membrane</keyword>
<protein>
    <submittedName>
        <fullName evidence="2">Uncharacterized protein</fullName>
    </submittedName>
</protein>
<keyword evidence="1" id="KW-0812">Transmembrane</keyword>
<evidence type="ECO:0000256" key="1">
    <source>
        <dbReference type="SAM" id="Phobius"/>
    </source>
</evidence>
<organism evidence="2 3">
    <name type="scientific">Adiantum capillus-veneris</name>
    <name type="common">Maidenhair fern</name>
    <dbReference type="NCBI Taxonomy" id="13818"/>
    <lineage>
        <taxon>Eukaryota</taxon>
        <taxon>Viridiplantae</taxon>
        <taxon>Streptophyta</taxon>
        <taxon>Embryophyta</taxon>
        <taxon>Tracheophyta</taxon>
        <taxon>Polypodiopsida</taxon>
        <taxon>Polypodiidae</taxon>
        <taxon>Polypodiales</taxon>
        <taxon>Pteridineae</taxon>
        <taxon>Pteridaceae</taxon>
        <taxon>Vittarioideae</taxon>
        <taxon>Adiantum</taxon>
    </lineage>
</organism>
<dbReference type="Proteomes" id="UP000886520">
    <property type="component" value="Chromosome 9"/>
</dbReference>